<feature type="compositionally biased region" description="Basic and acidic residues" evidence="1">
    <location>
        <begin position="108"/>
        <end position="118"/>
    </location>
</feature>
<protein>
    <submittedName>
        <fullName evidence="2">Uncharacterized protein</fullName>
    </submittedName>
</protein>
<feature type="compositionally biased region" description="Low complexity" evidence="1">
    <location>
        <begin position="11"/>
        <end position="26"/>
    </location>
</feature>
<dbReference type="AlphaFoldDB" id="A0A0G4ERU5"/>
<feature type="compositionally biased region" description="Low complexity" evidence="1">
    <location>
        <begin position="94"/>
        <end position="103"/>
    </location>
</feature>
<dbReference type="EMBL" id="CDMY01000295">
    <property type="protein sequence ID" value="CEM00617.1"/>
    <property type="molecule type" value="Genomic_DNA"/>
</dbReference>
<dbReference type="VEuPathDB" id="CryptoDB:Vbra_12886"/>
<proteinExistence type="predicted"/>
<evidence type="ECO:0000256" key="1">
    <source>
        <dbReference type="SAM" id="MobiDB-lite"/>
    </source>
</evidence>
<evidence type="ECO:0000313" key="2">
    <source>
        <dbReference type="EMBL" id="CEM00617.1"/>
    </source>
</evidence>
<feature type="compositionally biased region" description="Acidic residues" evidence="1">
    <location>
        <begin position="154"/>
        <end position="176"/>
    </location>
</feature>
<organism evidence="2 3">
    <name type="scientific">Vitrella brassicaformis (strain CCMP3155)</name>
    <dbReference type="NCBI Taxonomy" id="1169540"/>
    <lineage>
        <taxon>Eukaryota</taxon>
        <taxon>Sar</taxon>
        <taxon>Alveolata</taxon>
        <taxon>Colpodellida</taxon>
        <taxon>Vitrellaceae</taxon>
        <taxon>Vitrella</taxon>
    </lineage>
</organism>
<reference evidence="2 3" key="1">
    <citation type="submission" date="2014-11" db="EMBL/GenBank/DDBJ databases">
        <authorList>
            <person name="Zhu J."/>
            <person name="Qi W."/>
            <person name="Song R."/>
        </authorList>
    </citation>
    <scope>NUCLEOTIDE SEQUENCE [LARGE SCALE GENOMIC DNA]</scope>
</reference>
<sequence>MSERAVTSAKSVQSVAAMSEASEAASTRPGSRLPSTVMIRSRNISCSNKGKGLQVEAECHDEVVVEDGGHDGDDYGVRKEIVVVQKRGGGGSGAAAMASPISSPNAFDVHDGGRDSNRSSDSAPYRLSVETVSNDPTTPMPSLTLHHRARVDASDAEEGEGADGEGEGEGEGDGQGDDTINQQAPYPPPSPVPEGALWRWQWSANTQTWVQSFKRGLEAAAIEEKRQVVLRRRLSAEAKGTVYKGFDERFDSASRLKSAQKKG</sequence>
<evidence type="ECO:0000313" key="3">
    <source>
        <dbReference type="Proteomes" id="UP000041254"/>
    </source>
</evidence>
<keyword evidence="3" id="KW-1185">Reference proteome</keyword>
<feature type="region of interest" description="Disordered" evidence="1">
    <location>
        <begin position="87"/>
        <end position="195"/>
    </location>
</feature>
<accession>A0A0G4ERU5</accession>
<dbReference type="Proteomes" id="UP000041254">
    <property type="component" value="Unassembled WGS sequence"/>
</dbReference>
<name>A0A0G4ERU5_VITBC</name>
<feature type="compositionally biased region" description="Polar residues" evidence="1">
    <location>
        <begin position="130"/>
        <end position="141"/>
    </location>
</feature>
<gene>
    <name evidence="2" type="ORF">Vbra_12886</name>
</gene>
<dbReference type="InParanoid" id="A0A0G4ERU5"/>
<feature type="region of interest" description="Disordered" evidence="1">
    <location>
        <begin position="1"/>
        <end position="35"/>
    </location>
</feature>